<dbReference type="Proteomes" id="UP000199397">
    <property type="component" value="Unassembled WGS sequence"/>
</dbReference>
<dbReference type="InterPro" id="IPR013249">
    <property type="entry name" value="RNA_pol_sigma70_r4_t2"/>
</dbReference>
<proteinExistence type="inferred from homology"/>
<dbReference type="SUPFAM" id="SSF88659">
    <property type="entry name" value="Sigma3 and sigma4 domains of RNA polymerase sigma factors"/>
    <property type="match status" value="1"/>
</dbReference>
<keyword evidence="2" id="KW-0805">Transcription regulation</keyword>
<dbReference type="CDD" id="cd06171">
    <property type="entry name" value="Sigma70_r4"/>
    <property type="match status" value="1"/>
</dbReference>
<keyword evidence="5" id="KW-0804">Transcription</keyword>
<keyword evidence="3" id="KW-0731">Sigma factor</keyword>
<keyword evidence="4" id="KW-0238">DNA-binding</keyword>
<dbReference type="Pfam" id="PF04542">
    <property type="entry name" value="Sigma70_r2"/>
    <property type="match status" value="1"/>
</dbReference>
<dbReference type="GO" id="GO:0016987">
    <property type="term" value="F:sigma factor activity"/>
    <property type="evidence" value="ECO:0007669"/>
    <property type="project" value="UniProtKB-KW"/>
</dbReference>
<dbReference type="AlphaFoldDB" id="A0A1H3XTZ8"/>
<dbReference type="InterPro" id="IPR036388">
    <property type="entry name" value="WH-like_DNA-bd_sf"/>
</dbReference>
<keyword evidence="9" id="KW-1185">Reference proteome</keyword>
<accession>A0A1H3XTZ8</accession>
<dbReference type="PANTHER" id="PTHR43133:SF8">
    <property type="entry name" value="RNA POLYMERASE SIGMA FACTOR HI_1459-RELATED"/>
    <property type="match status" value="1"/>
</dbReference>
<dbReference type="InterPro" id="IPR007627">
    <property type="entry name" value="RNA_pol_sigma70_r2"/>
</dbReference>
<evidence type="ECO:0000259" key="7">
    <source>
        <dbReference type="Pfam" id="PF08281"/>
    </source>
</evidence>
<feature type="domain" description="RNA polymerase sigma factor 70 region 4 type 2" evidence="7">
    <location>
        <begin position="169"/>
        <end position="221"/>
    </location>
</feature>
<sequence length="227" mass="25700">MCDLVWVHHAARALLECGANVKFCEVMTVVVTFRASACISAITHAPGTFVDIQTILQHIAQGNRQAFAPLVERYQRPLFSYLGRMGFTPAQAEDLAQETFTRAWQHLGQYDAHRAEFSTWLFTIARRLALNELERAGNRLEMHWGEDVPDVASQDATPLEHTEQHEQQRRLQAALKRLPPQERSLLALAYSQGLDMQAIAHIEGCSVGAVKTRLHRAREQLRHWLGA</sequence>
<evidence type="ECO:0000313" key="8">
    <source>
        <dbReference type="EMBL" id="SEA02008.1"/>
    </source>
</evidence>
<dbReference type="GO" id="GO:0003677">
    <property type="term" value="F:DNA binding"/>
    <property type="evidence" value="ECO:0007669"/>
    <property type="project" value="UniProtKB-KW"/>
</dbReference>
<protein>
    <submittedName>
        <fullName evidence="8">RNA polymerase sigma-70 factor, ECF subfamily</fullName>
    </submittedName>
</protein>
<dbReference type="PANTHER" id="PTHR43133">
    <property type="entry name" value="RNA POLYMERASE ECF-TYPE SIGMA FACTO"/>
    <property type="match status" value="1"/>
</dbReference>
<dbReference type="SUPFAM" id="SSF88946">
    <property type="entry name" value="Sigma2 domain of RNA polymerase sigma factors"/>
    <property type="match status" value="1"/>
</dbReference>
<reference evidence="8 9" key="1">
    <citation type="submission" date="2016-10" db="EMBL/GenBank/DDBJ databases">
        <authorList>
            <person name="de Groot N.N."/>
        </authorList>
    </citation>
    <scope>NUCLEOTIDE SEQUENCE [LARGE SCALE GENOMIC DNA]</scope>
    <source>
        <strain evidence="8 9">DSM 21228</strain>
    </source>
</reference>
<dbReference type="NCBIfam" id="TIGR02937">
    <property type="entry name" value="sigma70-ECF"/>
    <property type="match status" value="1"/>
</dbReference>
<gene>
    <name evidence="8" type="ORF">SAMN05660964_00784</name>
</gene>
<dbReference type="Pfam" id="PF08281">
    <property type="entry name" value="Sigma70_r4_2"/>
    <property type="match status" value="1"/>
</dbReference>
<evidence type="ECO:0000256" key="5">
    <source>
        <dbReference type="ARBA" id="ARBA00023163"/>
    </source>
</evidence>
<evidence type="ECO:0000259" key="6">
    <source>
        <dbReference type="Pfam" id="PF04542"/>
    </source>
</evidence>
<dbReference type="STRING" id="525918.SAMN05660964_00784"/>
<evidence type="ECO:0000256" key="1">
    <source>
        <dbReference type="ARBA" id="ARBA00010641"/>
    </source>
</evidence>
<evidence type="ECO:0000256" key="4">
    <source>
        <dbReference type="ARBA" id="ARBA00023125"/>
    </source>
</evidence>
<dbReference type="InterPro" id="IPR013325">
    <property type="entry name" value="RNA_pol_sigma_r2"/>
</dbReference>
<dbReference type="InterPro" id="IPR014284">
    <property type="entry name" value="RNA_pol_sigma-70_dom"/>
</dbReference>
<dbReference type="Gene3D" id="1.10.10.10">
    <property type="entry name" value="Winged helix-like DNA-binding domain superfamily/Winged helix DNA-binding domain"/>
    <property type="match status" value="1"/>
</dbReference>
<evidence type="ECO:0000313" key="9">
    <source>
        <dbReference type="Proteomes" id="UP000199397"/>
    </source>
</evidence>
<comment type="similarity">
    <text evidence="1">Belongs to the sigma-70 factor family. ECF subfamily.</text>
</comment>
<dbReference type="EMBL" id="FNQP01000003">
    <property type="protein sequence ID" value="SEA02008.1"/>
    <property type="molecule type" value="Genomic_DNA"/>
</dbReference>
<evidence type="ECO:0000256" key="3">
    <source>
        <dbReference type="ARBA" id="ARBA00023082"/>
    </source>
</evidence>
<dbReference type="InterPro" id="IPR039425">
    <property type="entry name" value="RNA_pol_sigma-70-like"/>
</dbReference>
<feature type="domain" description="RNA polymerase sigma-70 region 2" evidence="6">
    <location>
        <begin position="70"/>
        <end position="137"/>
    </location>
</feature>
<evidence type="ECO:0000256" key="2">
    <source>
        <dbReference type="ARBA" id="ARBA00023015"/>
    </source>
</evidence>
<organism evidence="8 9">
    <name type="scientific">Thiothrix caldifontis</name>
    <dbReference type="NCBI Taxonomy" id="525918"/>
    <lineage>
        <taxon>Bacteria</taxon>
        <taxon>Pseudomonadati</taxon>
        <taxon>Pseudomonadota</taxon>
        <taxon>Gammaproteobacteria</taxon>
        <taxon>Thiotrichales</taxon>
        <taxon>Thiotrichaceae</taxon>
        <taxon>Thiothrix</taxon>
    </lineage>
</organism>
<dbReference type="RefSeq" id="WP_175517830.1">
    <property type="nucleotide sequence ID" value="NZ_FNQP01000003.1"/>
</dbReference>
<dbReference type="Gene3D" id="1.10.1740.10">
    <property type="match status" value="1"/>
</dbReference>
<name>A0A1H3XTZ8_9GAMM</name>
<dbReference type="InterPro" id="IPR013324">
    <property type="entry name" value="RNA_pol_sigma_r3/r4-like"/>
</dbReference>
<dbReference type="GO" id="GO:0006352">
    <property type="term" value="P:DNA-templated transcription initiation"/>
    <property type="evidence" value="ECO:0007669"/>
    <property type="project" value="InterPro"/>
</dbReference>